<dbReference type="Proteomes" id="UP000286806">
    <property type="component" value="Unassembled WGS sequence"/>
</dbReference>
<dbReference type="EMBL" id="BGOW01000002">
    <property type="protein sequence ID" value="GBL44569.1"/>
    <property type="molecule type" value="Genomic_DNA"/>
</dbReference>
<evidence type="ECO:0000313" key="2">
    <source>
        <dbReference type="Proteomes" id="UP000286806"/>
    </source>
</evidence>
<gene>
    <name evidence="1" type="ORF">SFMTTN_0369</name>
</gene>
<proteinExistence type="predicted"/>
<protein>
    <recommendedName>
        <fullName evidence="3">DUF1841 family protein</fullName>
    </recommendedName>
</protein>
<sequence>MFNPSRDDARRFFFDTWRKYRAQQPLEGLETTVLDTLLAHPEYHALLDKPGRYLERDYPPEFGETNPFLHLSMHLAIAEQLGIDQPPGIRAHYQALLEKTGDPMHAQHEIMDCLAEMIWQAQRHGTAFDPLIYFACLDKKSRKYS</sequence>
<keyword evidence="2" id="KW-1185">Reference proteome</keyword>
<dbReference type="AlphaFoldDB" id="A0A401JAA2"/>
<dbReference type="RefSeq" id="WP_124703415.1">
    <property type="nucleotide sequence ID" value="NZ_BGOW01000002.1"/>
</dbReference>
<name>A0A401JAA2_9PROT</name>
<dbReference type="OrthoDB" id="9789432at2"/>
<organism evidence="1 2">
    <name type="scientific">Sulfuriferula multivorans</name>
    <dbReference type="NCBI Taxonomy" id="1559896"/>
    <lineage>
        <taxon>Bacteria</taxon>
        <taxon>Pseudomonadati</taxon>
        <taxon>Pseudomonadota</taxon>
        <taxon>Betaproteobacteria</taxon>
        <taxon>Nitrosomonadales</taxon>
        <taxon>Sulfuricellaceae</taxon>
        <taxon>Sulfuriferula</taxon>
    </lineage>
</organism>
<evidence type="ECO:0000313" key="1">
    <source>
        <dbReference type="EMBL" id="GBL44569.1"/>
    </source>
</evidence>
<dbReference type="InterPro" id="IPR014993">
    <property type="entry name" value="DUF1841"/>
</dbReference>
<dbReference type="Pfam" id="PF08897">
    <property type="entry name" value="DUF1841"/>
    <property type="match status" value="1"/>
</dbReference>
<reference evidence="1 2" key="1">
    <citation type="journal article" date="2019" name="Front. Microbiol.">
        <title>Genomes of Neutrophilic Sulfur-Oxidizing Chemolithoautotrophs Representing 9 Proteobacterial Species From 8 Genera.</title>
        <authorList>
            <person name="Watanabe T."/>
            <person name="Kojima H."/>
            <person name="Umezawa K."/>
            <person name="Hori C."/>
            <person name="Takasuka T.E."/>
            <person name="Kato Y."/>
            <person name="Fukui M."/>
        </authorList>
    </citation>
    <scope>NUCLEOTIDE SEQUENCE [LARGE SCALE GENOMIC DNA]</scope>
    <source>
        <strain evidence="1 2">TTN</strain>
    </source>
</reference>
<comment type="caution">
    <text evidence="1">The sequence shown here is derived from an EMBL/GenBank/DDBJ whole genome shotgun (WGS) entry which is preliminary data.</text>
</comment>
<evidence type="ECO:0008006" key="3">
    <source>
        <dbReference type="Google" id="ProtNLM"/>
    </source>
</evidence>
<accession>A0A401JAA2</accession>